<dbReference type="EMBL" id="JBHUMZ010000019">
    <property type="protein sequence ID" value="MFD2638745.1"/>
    <property type="molecule type" value="Genomic_DNA"/>
</dbReference>
<sequence length="194" mass="23163">MITATQGKKINMVGFEKTKAFLKEVLDRNVLNEDIKPYYENTYNILTINLNLQKEVINLVDQYDSFINKKRGEDNNRFFPDDVDFVQSILAQLDYIQYKQLGNSIKGFDDFSYINEDLNTNSRVQEYVTPEVKGYIKEFSKDKEVLHQEIQKITYFKEQDKLTKEEHIDKVKERYNEMQRTYLQGLKEDIRNLD</sequence>
<dbReference type="Proteomes" id="UP001597452">
    <property type="component" value="Unassembled WGS sequence"/>
</dbReference>
<name>A0ABW5QB91_9BACI</name>
<keyword evidence="2" id="KW-1185">Reference proteome</keyword>
<gene>
    <name evidence="1" type="ORF">ACFSW4_07715</name>
</gene>
<organism evidence="1 2">
    <name type="scientific">Piscibacillus salipiscarius</name>
    <dbReference type="NCBI Taxonomy" id="299480"/>
    <lineage>
        <taxon>Bacteria</taxon>
        <taxon>Bacillati</taxon>
        <taxon>Bacillota</taxon>
        <taxon>Bacilli</taxon>
        <taxon>Bacillales</taxon>
        <taxon>Bacillaceae</taxon>
        <taxon>Piscibacillus</taxon>
    </lineage>
</organism>
<protein>
    <submittedName>
        <fullName evidence="1">Uncharacterized protein</fullName>
    </submittedName>
</protein>
<evidence type="ECO:0000313" key="1">
    <source>
        <dbReference type="EMBL" id="MFD2638745.1"/>
    </source>
</evidence>
<accession>A0ABW5QB91</accession>
<dbReference type="RefSeq" id="WP_377328493.1">
    <property type="nucleotide sequence ID" value="NZ_JBHUMZ010000019.1"/>
</dbReference>
<evidence type="ECO:0000313" key="2">
    <source>
        <dbReference type="Proteomes" id="UP001597452"/>
    </source>
</evidence>
<proteinExistence type="predicted"/>
<reference evidence="2" key="1">
    <citation type="journal article" date="2019" name="Int. J. Syst. Evol. Microbiol.">
        <title>The Global Catalogue of Microorganisms (GCM) 10K type strain sequencing project: providing services to taxonomists for standard genome sequencing and annotation.</title>
        <authorList>
            <consortium name="The Broad Institute Genomics Platform"/>
            <consortium name="The Broad Institute Genome Sequencing Center for Infectious Disease"/>
            <person name="Wu L."/>
            <person name="Ma J."/>
        </authorList>
    </citation>
    <scope>NUCLEOTIDE SEQUENCE [LARGE SCALE GENOMIC DNA]</scope>
    <source>
        <strain evidence="2">TISTR 1571</strain>
    </source>
</reference>
<comment type="caution">
    <text evidence="1">The sequence shown here is derived from an EMBL/GenBank/DDBJ whole genome shotgun (WGS) entry which is preliminary data.</text>
</comment>